<name>A0A1Q3AUG8_CEPFO</name>
<protein>
    <submittedName>
        <fullName evidence="1">UBN2_3 domain-containing protein</fullName>
    </submittedName>
</protein>
<gene>
    <name evidence="1" type="ORF">CFOL_v3_02909</name>
</gene>
<accession>A0A1Q3AUG8</accession>
<evidence type="ECO:0000313" key="2">
    <source>
        <dbReference type="Proteomes" id="UP000187406"/>
    </source>
</evidence>
<comment type="caution">
    <text evidence="1">The sequence shown here is derived from an EMBL/GenBank/DDBJ whole genome shotgun (WGS) entry which is preliminary data.</text>
</comment>
<evidence type="ECO:0000313" key="1">
    <source>
        <dbReference type="EMBL" id="GAV59378.1"/>
    </source>
</evidence>
<feature type="non-terminal residue" evidence="1">
    <location>
        <position position="1"/>
    </location>
</feature>
<sequence>WERCNAIVLSWIMNTVSKELFTGIVYATDAENVRKDLKERFDKVNGTIIFSLHREIGSLSQGNNTVSIYYTKLKQLWDEYASLITFTSCGCETSKAYLKHDQQLKLLQFLMGLNESYNSLRIQMLMMSPLPSVGQAYSITSQEESHGGIISGAPTHGDIPTVFYSTTHAQKNKDEVLRCEHCNWTGHKKENCYRLIGYPPGHKFHKGNKGGNFNQKFTKGGEYSKQPMVNNIGRF</sequence>
<dbReference type="OrthoDB" id="5544992at2759"/>
<keyword evidence="2" id="KW-1185">Reference proteome</keyword>
<dbReference type="InParanoid" id="A0A1Q3AUG8"/>
<dbReference type="Proteomes" id="UP000187406">
    <property type="component" value="Unassembled WGS sequence"/>
</dbReference>
<dbReference type="AlphaFoldDB" id="A0A1Q3AUG8"/>
<dbReference type="PANTHER" id="PTHR34222:SF97">
    <property type="entry name" value="CATALYTIC REGION, PUTATIVE-RELATED"/>
    <property type="match status" value="1"/>
</dbReference>
<dbReference type="EMBL" id="BDDD01000108">
    <property type="protein sequence ID" value="GAV59378.1"/>
    <property type="molecule type" value="Genomic_DNA"/>
</dbReference>
<reference evidence="2" key="1">
    <citation type="submission" date="2016-04" db="EMBL/GenBank/DDBJ databases">
        <title>Cephalotus genome sequencing.</title>
        <authorList>
            <person name="Fukushima K."/>
            <person name="Hasebe M."/>
            <person name="Fang X."/>
        </authorList>
    </citation>
    <scope>NUCLEOTIDE SEQUENCE [LARGE SCALE GENOMIC DNA]</scope>
    <source>
        <strain evidence="2">cv. St1</strain>
    </source>
</reference>
<dbReference type="PANTHER" id="PTHR34222">
    <property type="entry name" value="GAG_PRE-INTEGRS DOMAIN-CONTAINING PROTEIN"/>
    <property type="match status" value="1"/>
</dbReference>
<proteinExistence type="predicted"/>
<organism evidence="1 2">
    <name type="scientific">Cephalotus follicularis</name>
    <name type="common">Albany pitcher plant</name>
    <dbReference type="NCBI Taxonomy" id="3775"/>
    <lineage>
        <taxon>Eukaryota</taxon>
        <taxon>Viridiplantae</taxon>
        <taxon>Streptophyta</taxon>
        <taxon>Embryophyta</taxon>
        <taxon>Tracheophyta</taxon>
        <taxon>Spermatophyta</taxon>
        <taxon>Magnoliopsida</taxon>
        <taxon>eudicotyledons</taxon>
        <taxon>Gunneridae</taxon>
        <taxon>Pentapetalae</taxon>
        <taxon>rosids</taxon>
        <taxon>fabids</taxon>
        <taxon>Oxalidales</taxon>
        <taxon>Cephalotaceae</taxon>
        <taxon>Cephalotus</taxon>
    </lineage>
</organism>